<keyword evidence="5" id="KW-1185">Reference proteome</keyword>
<dbReference type="OrthoDB" id="194358at2759"/>
<accession>A0A507ARD9</accession>
<dbReference type="STRING" id="1093900.A0A507ARD9"/>
<dbReference type="RefSeq" id="XP_030990734.1">
    <property type="nucleotide sequence ID" value="XM_031135567.1"/>
</dbReference>
<evidence type="ECO:0000313" key="3">
    <source>
        <dbReference type="EMBL" id="TPX09023.1"/>
    </source>
</evidence>
<dbReference type="GO" id="GO:0005737">
    <property type="term" value="C:cytoplasm"/>
    <property type="evidence" value="ECO:0007669"/>
    <property type="project" value="TreeGrafter"/>
</dbReference>
<sequence length="344" mass="36943">MESSDEARRRLIQQRQMALQAARKLQLEQTGRVAQMGMAHDDIPITDAGDLSLFNGHAGTSHPDFAAFQSACRNGSFAAVEAMVTSKPRSKAYLHQGLVQALAVGNVDAAGCLLANGAPITRQTPPHVLSAPEIYKIPLFELLFQHGWTPNLPGFYGATLLPRLVTSPALLTWFLDHGADPNLGQQRDYRDRWGAPDADSCLALETAAARGTVESVRQLLDAGAKIANGGPLYVAAGACPPDADPRAGPVTPSREFDEGRIPIMALLVERGADVNGKLETRHVTAQYPLVTAVMARAVERVKWLLSRGADPRLRGYFGSAVEYAEKLGSEEMKSALGISTAEPQ</sequence>
<dbReference type="SUPFAM" id="SSF48403">
    <property type="entry name" value="Ankyrin repeat"/>
    <property type="match status" value="1"/>
</dbReference>
<dbReference type="AlphaFoldDB" id="A0A507ARD9"/>
<evidence type="ECO:0000313" key="4">
    <source>
        <dbReference type="EMBL" id="TPX09256.1"/>
    </source>
</evidence>
<organism evidence="4 5">
    <name type="scientific">Thyridium curvatum</name>
    <dbReference type="NCBI Taxonomy" id="1093900"/>
    <lineage>
        <taxon>Eukaryota</taxon>
        <taxon>Fungi</taxon>
        <taxon>Dikarya</taxon>
        <taxon>Ascomycota</taxon>
        <taxon>Pezizomycotina</taxon>
        <taxon>Sordariomycetes</taxon>
        <taxon>Sordariomycetidae</taxon>
        <taxon>Thyridiales</taxon>
        <taxon>Thyridiaceae</taxon>
        <taxon>Thyridium</taxon>
    </lineage>
</organism>
<keyword evidence="1" id="KW-0677">Repeat</keyword>
<gene>
    <name evidence="3" type="ORF">E0L32_001483</name>
    <name evidence="4" type="ORF">E0L32_001716</name>
</gene>
<name>A0A507ARD9_9PEZI</name>
<proteinExistence type="predicted"/>
<reference evidence="4 5" key="1">
    <citation type="submission" date="2019-06" db="EMBL/GenBank/DDBJ databases">
        <title>Draft genome sequence of the filamentous fungus Phialemoniopsis curvata isolated from diesel fuel.</title>
        <authorList>
            <person name="Varaljay V.A."/>
            <person name="Lyon W.J."/>
            <person name="Crouch A.L."/>
            <person name="Drake C.E."/>
            <person name="Hollomon J.M."/>
            <person name="Nadeau L.J."/>
            <person name="Nunn H.S."/>
            <person name="Stevenson B.S."/>
            <person name="Bojanowski C.L."/>
            <person name="Crookes-Goodson W.J."/>
        </authorList>
    </citation>
    <scope>NUCLEOTIDE SEQUENCE [LARGE SCALE GENOMIC DNA]</scope>
    <source>
        <strain evidence="4 5">D216</strain>
    </source>
</reference>
<dbReference type="GO" id="GO:0005634">
    <property type="term" value="C:nucleus"/>
    <property type="evidence" value="ECO:0007669"/>
    <property type="project" value="TreeGrafter"/>
</dbReference>
<dbReference type="GeneID" id="41968930"/>
<dbReference type="InParanoid" id="A0A507ARD9"/>
<dbReference type="InterPro" id="IPR050745">
    <property type="entry name" value="Multifunctional_regulatory"/>
</dbReference>
<dbReference type="InterPro" id="IPR036770">
    <property type="entry name" value="Ankyrin_rpt-contain_sf"/>
</dbReference>
<comment type="caution">
    <text evidence="4">The sequence shown here is derived from an EMBL/GenBank/DDBJ whole genome shotgun (WGS) entry which is preliminary data.</text>
</comment>
<keyword evidence="2" id="KW-0040">ANK repeat</keyword>
<dbReference type="PANTHER" id="PTHR24189">
    <property type="entry name" value="MYOTROPHIN"/>
    <property type="match status" value="1"/>
</dbReference>
<dbReference type="PANTHER" id="PTHR24189:SF50">
    <property type="entry name" value="ANKYRIN REPEAT AND SOCS BOX PROTEIN 2"/>
    <property type="match status" value="1"/>
</dbReference>
<protein>
    <submittedName>
        <fullName evidence="4">Uncharacterized protein</fullName>
    </submittedName>
</protein>
<evidence type="ECO:0000313" key="5">
    <source>
        <dbReference type="Proteomes" id="UP000319257"/>
    </source>
</evidence>
<dbReference type="EMBL" id="SKBQ01000006">
    <property type="protein sequence ID" value="TPX09023.1"/>
    <property type="molecule type" value="Genomic_DNA"/>
</dbReference>
<evidence type="ECO:0000256" key="2">
    <source>
        <dbReference type="ARBA" id="ARBA00023043"/>
    </source>
</evidence>
<dbReference type="Gene3D" id="1.25.40.20">
    <property type="entry name" value="Ankyrin repeat-containing domain"/>
    <property type="match status" value="1"/>
</dbReference>
<evidence type="ECO:0000256" key="1">
    <source>
        <dbReference type="ARBA" id="ARBA00022737"/>
    </source>
</evidence>
<dbReference type="Proteomes" id="UP000319257">
    <property type="component" value="Unassembled WGS sequence"/>
</dbReference>
<dbReference type="EMBL" id="SKBQ01000006">
    <property type="protein sequence ID" value="TPX09256.1"/>
    <property type="molecule type" value="Genomic_DNA"/>
</dbReference>